<dbReference type="EMBL" id="FOWC01000016">
    <property type="protein sequence ID" value="SFQ59986.1"/>
    <property type="molecule type" value="Genomic_DNA"/>
</dbReference>
<gene>
    <name evidence="2" type="ORF">SAMN05421854_116109</name>
</gene>
<accession>A0A1I5ZU23</accession>
<evidence type="ECO:0000313" key="2">
    <source>
        <dbReference type="EMBL" id="SFQ59986.1"/>
    </source>
</evidence>
<dbReference type="RefSeq" id="WP_093576518.1">
    <property type="nucleotide sequence ID" value="NZ_FOWC01000016.1"/>
</dbReference>
<name>A0A1I5ZU23_9PSEU</name>
<protein>
    <recommendedName>
        <fullName evidence="4">DUF4878 domain-containing protein</fullName>
    </recommendedName>
</protein>
<dbReference type="AlphaFoldDB" id="A0A1I5ZU23"/>
<evidence type="ECO:0008006" key="4">
    <source>
        <dbReference type="Google" id="ProtNLM"/>
    </source>
</evidence>
<evidence type="ECO:0000313" key="3">
    <source>
        <dbReference type="Proteomes" id="UP000199137"/>
    </source>
</evidence>
<organism evidence="2 3">
    <name type="scientific">Amycolatopsis rubida</name>
    <dbReference type="NCBI Taxonomy" id="112413"/>
    <lineage>
        <taxon>Bacteria</taxon>
        <taxon>Bacillati</taxon>
        <taxon>Actinomycetota</taxon>
        <taxon>Actinomycetes</taxon>
        <taxon>Pseudonocardiales</taxon>
        <taxon>Pseudonocardiaceae</taxon>
        <taxon>Amycolatopsis</taxon>
    </lineage>
</organism>
<dbReference type="Proteomes" id="UP000199137">
    <property type="component" value="Unassembled WGS sequence"/>
</dbReference>
<dbReference type="OrthoDB" id="3630184at2"/>
<reference evidence="3" key="1">
    <citation type="submission" date="2016-10" db="EMBL/GenBank/DDBJ databases">
        <authorList>
            <person name="Varghese N."/>
            <person name="Submissions S."/>
        </authorList>
    </citation>
    <scope>NUCLEOTIDE SEQUENCE [LARGE SCALE GENOMIC DNA]</scope>
    <source>
        <strain evidence="3">DSM 44637</strain>
    </source>
</reference>
<feature type="compositionally biased region" description="Low complexity" evidence="1">
    <location>
        <begin position="46"/>
        <end position="58"/>
    </location>
</feature>
<proteinExistence type="predicted"/>
<feature type="region of interest" description="Disordered" evidence="1">
    <location>
        <begin position="31"/>
        <end position="58"/>
    </location>
</feature>
<sequence>MRRRLGTALGLLAVVVAGGVLGLVSIGLPGPARTASEPPAPPPPSRSSTSSPPAPAADQAAIATLARTLADAIARADSAAFGTLTCQPQTAAALKELQATWDAAGPLRVSLAGQPAIAGDDATVTVRVEGTGGHKETPFPLRRENGRWCVPG</sequence>
<evidence type="ECO:0000256" key="1">
    <source>
        <dbReference type="SAM" id="MobiDB-lite"/>
    </source>
</evidence>